<accession>A0A382K1F0</accession>
<dbReference type="EMBL" id="UINC01076897">
    <property type="protein sequence ID" value="SVC16501.1"/>
    <property type="molecule type" value="Genomic_DNA"/>
</dbReference>
<gene>
    <name evidence="1" type="ORF">METZ01_LOCUS269355</name>
</gene>
<proteinExistence type="predicted"/>
<feature type="non-terminal residue" evidence="1">
    <location>
        <position position="234"/>
    </location>
</feature>
<organism evidence="1">
    <name type="scientific">marine metagenome</name>
    <dbReference type="NCBI Taxonomy" id="408172"/>
    <lineage>
        <taxon>unclassified sequences</taxon>
        <taxon>metagenomes</taxon>
        <taxon>ecological metagenomes</taxon>
    </lineage>
</organism>
<sequence length="234" mass="26415">MINAVIAINQREGGTALIYGSHTQDSRKNPLTHKQKFKWLIKMFPRMKKSLQSTATEKDVMEIATELNGKYDKLVMVAGSDRVDEFTSLLNSYNGIKSKHGFYKFEEIEVKSAGERDPDADGASGMSASKMRKAATQGDFKAFLLGASDKLTVKDKKNMMNDVRKGLKFDTIREGMKRRRGVQEPIEVENKDYKEAKELSWQGYDTINLSTCNEAFELYDELVNSIGQGTFTKP</sequence>
<protein>
    <submittedName>
        <fullName evidence="1">Uncharacterized protein</fullName>
    </submittedName>
</protein>
<evidence type="ECO:0000313" key="1">
    <source>
        <dbReference type="EMBL" id="SVC16501.1"/>
    </source>
</evidence>
<name>A0A382K1F0_9ZZZZ</name>
<reference evidence="1" key="1">
    <citation type="submission" date="2018-05" db="EMBL/GenBank/DDBJ databases">
        <authorList>
            <person name="Lanie J.A."/>
            <person name="Ng W.-L."/>
            <person name="Kazmierczak K.M."/>
            <person name="Andrzejewski T.M."/>
            <person name="Davidsen T.M."/>
            <person name="Wayne K.J."/>
            <person name="Tettelin H."/>
            <person name="Glass J.I."/>
            <person name="Rusch D."/>
            <person name="Podicherti R."/>
            <person name="Tsui H.-C.T."/>
            <person name="Winkler M.E."/>
        </authorList>
    </citation>
    <scope>NUCLEOTIDE SEQUENCE</scope>
</reference>
<dbReference type="AlphaFoldDB" id="A0A382K1F0"/>